<dbReference type="GeneID" id="20327317"/>
<name>A0A074ZSX9_OPIVI</name>
<dbReference type="CTD" id="20327317"/>
<dbReference type="EMBL" id="KL596659">
    <property type="protein sequence ID" value="KER30528.1"/>
    <property type="molecule type" value="Genomic_DNA"/>
</dbReference>
<dbReference type="GO" id="GO:0051087">
    <property type="term" value="F:protein-folding chaperone binding"/>
    <property type="evidence" value="ECO:0007669"/>
    <property type="project" value="TreeGrafter"/>
</dbReference>
<dbReference type="OrthoDB" id="550424at2759"/>
<dbReference type="GO" id="GO:0006457">
    <property type="term" value="P:protein folding"/>
    <property type="evidence" value="ECO:0007669"/>
    <property type="project" value="InterPro"/>
</dbReference>
<keyword evidence="1" id="KW-0143">Chaperone</keyword>
<dbReference type="GO" id="GO:0051082">
    <property type="term" value="F:unfolded protein binding"/>
    <property type="evidence" value="ECO:0007669"/>
    <property type="project" value="InterPro"/>
</dbReference>
<dbReference type="PROSITE" id="PS00636">
    <property type="entry name" value="DNAJ_1"/>
    <property type="match status" value="1"/>
</dbReference>
<dbReference type="FunFam" id="1.10.287.110:FF:000106">
    <property type="entry name" value="Putative heat shock protein-like protein"/>
    <property type="match status" value="1"/>
</dbReference>
<dbReference type="Pfam" id="PF00226">
    <property type="entry name" value="DnaJ"/>
    <property type="match status" value="1"/>
</dbReference>
<dbReference type="Gene3D" id="1.10.287.110">
    <property type="entry name" value="DnaJ domain"/>
    <property type="match status" value="1"/>
</dbReference>
<sequence length="327" mass="37504">MGLDYYHILELTRSADHAEICKAYRRLALRFHPCRAKPGEDSKEKFELISEAYDVLSDPKKRAIFDQFGEEGLKKQAPIGQSWSDPYAYHGDPHRTFMEFFGKDNPFSRPTSFVFRHAQYLTEFQEEMDFQMRSNFGGPTGRGQPKQDPPIEREMFLTLEEVYNGCVKKMKVSRRIMNEDGHTSSIRDKVLTLTVRPGWREGTRITFPKEGDQGPNTIPADLVFILRDRPHQYFRREGADLIFTTPVPLGQALLGCIVDVNTLDGRLLHVPITEIIRPGYEKIVPGEGMPLADEPGKNGDLRIQFEIQFPRKLNADQKLLVEQALFG</sequence>
<dbReference type="SMART" id="SM00271">
    <property type="entry name" value="DnaJ"/>
    <property type="match status" value="1"/>
</dbReference>
<dbReference type="GO" id="GO:0005829">
    <property type="term" value="C:cytosol"/>
    <property type="evidence" value="ECO:0007669"/>
    <property type="project" value="TreeGrafter"/>
</dbReference>
<dbReference type="KEGG" id="ovi:T265_13149"/>
<organism evidence="3 4">
    <name type="scientific">Opisthorchis viverrini</name>
    <name type="common">Southeast Asian liver fluke</name>
    <dbReference type="NCBI Taxonomy" id="6198"/>
    <lineage>
        <taxon>Eukaryota</taxon>
        <taxon>Metazoa</taxon>
        <taxon>Spiralia</taxon>
        <taxon>Lophotrochozoa</taxon>
        <taxon>Platyhelminthes</taxon>
        <taxon>Trematoda</taxon>
        <taxon>Digenea</taxon>
        <taxon>Opisthorchiida</taxon>
        <taxon>Opisthorchiata</taxon>
        <taxon>Opisthorchiidae</taxon>
        <taxon>Opisthorchis</taxon>
    </lineage>
</organism>
<dbReference type="PANTHER" id="PTHR24078">
    <property type="entry name" value="DNAJ HOMOLOG SUBFAMILY C MEMBER"/>
    <property type="match status" value="1"/>
</dbReference>
<dbReference type="SUPFAM" id="SSF49493">
    <property type="entry name" value="HSP40/DnaJ peptide-binding domain"/>
    <property type="match status" value="2"/>
</dbReference>
<dbReference type="Proteomes" id="UP000054324">
    <property type="component" value="Unassembled WGS sequence"/>
</dbReference>
<dbReference type="InterPro" id="IPR008971">
    <property type="entry name" value="HSP40/DnaJ_pept-bd"/>
</dbReference>
<dbReference type="PROSITE" id="PS50076">
    <property type="entry name" value="DNAJ_2"/>
    <property type="match status" value="1"/>
</dbReference>
<gene>
    <name evidence="3" type="ORF">T265_13149</name>
</gene>
<dbReference type="FunFam" id="2.60.260.20:FF:000006">
    <property type="entry name" value="DnaJ subfamily B member 13"/>
    <property type="match status" value="1"/>
</dbReference>
<proteinExistence type="predicted"/>
<dbReference type="STRING" id="6198.A0A074ZSX9"/>
<dbReference type="InterPro" id="IPR002939">
    <property type="entry name" value="DnaJ_C"/>
</dbReference>
<protein>
    <recommendedName>
        <fullName evidence="2">J domain-containing protein</fullName>
    </recommendedName>
</protein>
<dbReference type="CDD" id="cd10747">
    <property type="entry name" value="DnaJ_C"/>
    <property type="match status" value="1"/>
</dbReference>
<feature type="domain" description="J" evidence="2">
    <location>
        <begin position="4"/>
        <end position="69"/>
    </location>
</feature>
<dbReference type="CDD" id="cd06257">
    <property type="entry name" value="DnaJ"/>
    <property type="match status" value="1"/>
</dbReference>
<dbReference type="AlphaFoldDB" id="A0A074ZSX9"/>
<keyword evidence="4" id="KW-1185">Reference proteome</keyword>
<dbReference type="InterPro" id="IPR001623">
    <property type="entry name" value="DnaJ_domain"/>
</dbReference>
<evidence type="ECO:0000313" key="4">
    <source>
        <dbReference type="Proteomes" id="UP000054324"/>
    </source>
</evidence>
<dbReference type="PRINTS" id="PR00625">
    <property type="entry name" value="JDOMAIN"/>
</dbReference>
<evidence type="ECO:0000256" key="1">
    <source>
        <dbReference type="ARBA" id="ARBA00023186"/>
    </source>
</evidence>
<dbReference type="SUPFAM" id="SSF46565">
    <property type="entry name" value="Chaperone J-domain"/>
    <property type="match status" value="1"/>
</dbReference>
<evidence type="ECO:0000259" key="2">
    <source>
        <dbReference type="PROSITE" id="PS50076"/>
    </source>
</evidence>
<dbReference type="InterPro" id="IPR036869">
    <property type="entry name" value="J_dom_sf"/>
</dbReference>
<dbReference type="PANTHER" id="PTHR24078:SF519">
    <property type="entry name" value="DNAJ HOMOLOG SUBFAMILY B MEMBER 13"/>
    <property type="match status" value="1"/>
</dbReference>
<dbReference type="InterPro" id="IPR051339">
    <property type="entry name" value="DnaJ_subfamily_B"/>
</dbReference>
<dbReference type="FunFam" id="2.60.260.20:FF:000002">
    <property type="entry name" value="Dnaj homolog subfamily b member"/>
    <property type="match status" value="1"/>
</dbReference>
<dbReference type="RefSeq" id="XP_009165720.1">
    <property type="nucleotide sequence ID" value="XM_009167456.1"/>
</dbReference>
<dbReference type="Gene3D" id="2.60.260.20">
    <property type="entry name" value="Urease metallochaperone UreE, N-terminal domain"/>
    <property type="match status" value="2"/>
</dbReference>
<reference evidence="3 4" key="1">
    <citation type="submission" date="2013-11" db="EMBL/GenBank/DDBJ databases">
        <title>Opisthorchis viverrini - life in the bile duct.</title>
        <authorList>
            <person name="Young N.D."/>
            <person name="Nagarajan N."/>
            <person name="Lin S.J."/>
            <person name="Korhonen P.K."/>
            <person name="Jex A.R."/>
            <person name="Hall R.S."/>
            <person name="Safavi-Hemami H."/>
            <person name="Kaewkong W."/>
            <person name="Bertrand D."/>
            <person name="Gao S."/>
            <person name="Seet Q."/>
            <person name="Wongkham S."/>
            <person name="Teh B.T."/>
            <person name="Wongkham C."/>
            <person name="Intapan P.M."/>
            <person name="Maleewong W."/>
            <person name="Yang X."/>
            <person name="Hu M."/>
            <person name="Wang Z."/>
            <person name="Hofmann A."/>
            <person name="Sternberg P.W."/>
            <person name="Tan P."/>
            <person name="Wang J."/>
            <person name="Gasser R.B."/>
        </authorList>
    </citation>
    <scope>NUCLEOTIDE SEQUENCE [LARGE SCALE GENOMIC DNA]</scope>
</reference>
<evidence type="ECO:0000313" key="3">
    <source>
        <dbReference type="EMBL" id="KER30528.1"/>
    </source>
</evidence>
<accession>A0A074ZSX9</accession>
<dbReference type="InterPro" id="IPR018253">
    <property type="entry name" value="DnaJ_domain_CS"/>
</dbReference>
<dbReference type="Pfam" id="PF01556">
    <property type="entry name" value="DnaJ_C"/>
    <property type="match status" value="1"/>
</dbReference>